<protein>
    <submittedName>
        <fullName evidence="1">AsnC family protein</fullName>
    </submittedName>
</protein>
<dbReference type="GeneID" id="36831300"/>
<proteinExistence type="predicted"/>
<gene>
    <name evidence="1" type="ORF">DFR85_04050</name>
</gene>
<keyword evidence="2" id="KW-1185">Reference proteome</keyword>
<reference evidence="1 2" key="1">
    <citation type="submission" date="2018-05" db="EMBL/GenBank/DDBJ databases">
        <title>Complete Genome Sequences of Extremely Thermoacidophilic, Metal-Mobilizing Type-Strain Members of the Archaeal Family Sulfolobaceae: Acidianus brierleyi DSM-1651T, Acidianus sulfidivorans DSM-18786T, Metallosphaera hakonensis DSM-7519T, and Metallosphaera prunae DSM-10039T.</title>
        <authorList>
            <person name="Counts J.A."/>
            <person name="Kelly R.M."/>
        </authorList>
    </citation>
    <scope>NUCLEOTIDE SEQUENCE [LARGE SCALE GENOMIC DNA]</scope>
    <source>
        <strain evidence="1 2">DSM 1651</strain>
    </source>
</reference>
<dbReference type="RefSeq" id="WP_110269798.1">
    <property type="nucleotide sequence ID" value="NZ_CP029289.2"/>
</dbReference>
<organism evidence="1 2">
    <name type="scientific">Acidianus brierleyi</name>
    <dbReference type="NCBI Taxonomy" id="41673"/>
    <lineage>
        <taxon>Archaea</taxon>
        <taxon>Thermoproteota</taxon>
        <taxon>Thermoprotei</taxon>
        <taxon>Sulfolobales</taxon>
        <taxon>Sulfolobaceae</taxon>
        <taxon>Acidianus</taxon>
    </lineage>
</organism>
<evidence type="ECO:0000313" key="2">
    <source>
        <dbReference type="Proteomes" id="UP000248044"/>
    </source>
</evidence>
<sequence length="340" mass="40099">MQLLQYRNEFSKLLYYIQRFGDLNPSIIGAISGIKNSQKLISELKSKYTFRAYPVIRESILGLKKYVATLYFKKYISLKDINYIFDGTLNYAMRDLLKPNVLNLSIYYNSNVNFIRVLENLIDQGLIYYYELNKVEDISIYPFDYSQFNYDLKEFEGIGENEIVPFELVDLSDDFKPDYYDIVILGKKQARTDFSLKDISSFLKIPFKEALKHYQSHVIGKGLISAYIVMLTIPDYRLIVKFRDEDVLNYLTRIPEFYSAFKLDDDSYIGHIRGRNSTLIKYLEFISEARRKFDDDITVNIHPADKDHIYTASIPYEHYENGKWEFNPEVMIMRAEKIAS</sequence>
<dbReference type="Proteomes" id="UP000248044">
    <property type="component" value="Chromosome"/>
</dbReference>
<accession>A0A2U9ID74</accession>
<dbReference type="OrthoDB" id="42020at2157"/>
<name>A0A2U9ID74_9CREN</name>
<evidence type="ECO:0000313" key="1">
    <source>
        <dbReference type="EMBL" id="AWR93914.1"/>
    </source>
</evidence>
<dbReference type="KEGG" id="abri:DFR85_04050"/>
<dbReference type="EMBL" id="CP029289">
    <property type="protein sequence ID" value="AWR93914.1"/>
    <property type="molecule type" value="Genomic_DNA"/>
</dbReference>
<dbReference type="AlphaFoldDB" id="A0A2U9ID74"/>